<evidence type="ECO:0000256" key="4">
    <source>
        <dbReference type="ARBA" id="ARBA00022771"/>
    </source>
</evidence>
<feature type="region of interest" description="Disordered" evidence="7">
    <location>
        <begin position="379"/>
        <end position="441"/>
    </location>
</feature>
<keyword evidence="10" id="KW-1185">Reference proteome</keyword>
<feature type="region of interest" description="Disordered" evidence="7">
    <location>
        <begin position="314"/>
        <end position="344"/>
    </location>
</feature>
<dbReference type="Proteomes" id="UP000245884">
    <property type="component" value="Unassembled WGS sequence"/>
</dbReference>
<feature type="compositionally biased region" description="Low complexity" evidence="7">
    <location>
        <begin position="269"/>
        <end position="279"/>
    </location>
</feature>
<gene>
    <name evidence="9" type="ORF">BDZ90DRAFT_233630</name>
</gene>
<sequence>MSLASPFEVARSTHEEAERYEAALASILNTLPSSSTAPPTRQSIKNAHLASLLADRIVSRNDTLRGFYADETGVKKEELTALASGVQNAEASSSSSSSMESSMSLFYSRLNHIRQYHEKYPAAPPETLNLDLPAMEGLIAPSQSGAAAGFTTDAIDRLFSGEEGAGRYIDVYEHHSRYINLKGVRRVNYLTYLDKMHVLAEIEVDVKRQDGYRSYLAGLRSYLVEFLRKIRPLDDVDGMVADAEGVFAAKWDQGEAEGWSDQGNAFATSSDQPQASSSSGPRPPNAGAAEDGGVWCDACQKSFAKQTVFDGHLSGKKHKQAVARRQGTNGSAANGNKGSQEGKKAAAARDALLAKAKQLARDEAVIVALAEGPLATHRADTRSNVERRAALTERERQAEAEEMARLAEGGGDAEERGGGAEGVDGEGSDDDGDDKIYNPKKLPLGWDGRPIPVWLYKLHGLGVEYKCEICSDFVYQGRKNFDRHFQESRHAFGMRALGLPNTRHFWGVTKIEDAVELAEKLKKQGKEGGEAAQGPSAVGGARDVEEVEDESGNTYSRKDYELLKRQGLI</sequence>
<evidence type="ECO:0000256" key="7">
    <source>
        <dbReference type="SAM" id="MobiDB-lite"/>
    </source>
</evidence>
<comment type="subcellular location">
    <subcellularLocation>
        <location evidence="1">Nucleus</location>
    </subcellularLocation>
</comment>
<organism evidence="9 10">
    <name type="scientific">Jaminaea rosea</name>
    <dbReference type="NCBI Taxonomy" id="1569628"/>
    <lineage>
        <taxon>Eukaryota</taxon>
        <taxon>Fungi</taxon>
        <taxon>Dikarya</taxon>
        <taxon>Basidiomycota</taxon>
        <taxon>Ustilaginomycotina</taxon>
        <taxon>Exobasidiomycetes</taxon>
        <taxon>Microstromatales</taxon>
        <taxon>Microstromatales incertae sedis</taxon>
        <taxon>Jaminaea</taxon>
    </lineage>
</organism>
<evidence type="ECO:0000256" key="5">
    <source>
        <dbReference type="ARBA" id="ARBA00022833"/>
    </source>
</evidence>
<reference evidence="9 10" key="1">
    <citation type="journal article" date="2018" name="Mol. Biol. Evol.">
        <title>Broad Genomic Sampling Reveals a Smut Pathogenic Ancestry of the Fungal Clade Ustilaginomycotina.</title>
        <authorList>
            <person name="Kijpornyongpan T."/>
            <person name="Mondo S.J."/>
            <person name="Barry K."/>
            <person name="Sandor L."/>
            <person name="Lee J."/>
            <person name="Lipzen A."/>
            <person name="Pangilinan J."/>
            <person name="LaButti K."/>
            <person name="Hainaut M."/>
            <person name="Henrissat B."/>
            <person name="Grigoriev I.V."/>
            <person name="Spatafora J.W."/>
            <person name="Aime M.C."/>
        </authorList>
    </citation>
    <scope>NUCLEOTIDE SEQUENCE [LARGE SCALE GENOMIC DNA]</scope>
    <source>
        <strain evidence="9 10">MCA 5214</strain>
    </source>
</reference>
<dbReference type="GeneID" id="37028523"/>
<feature type="compositionally biased region" description="Acidic residues" evidence="7">
    <location>
        <begin position="423"/>
        <end position="433"/>
    </location>
</feature>
<dbReference type="InterPro" id="IPR031774">
    <property type="entry name" value="SF3A3_dom"/>
</dbReference>
<dbReference type="InterPro" id="IPR022755">
    <property type="entry name" value="Znf_C2H2_jaz"/>
</dbReference>
<feature type="domain" description="Matrin-type" evidence="8">
    <location>
        <begin position="465"/>
        <end position="496"/>
    </location>
</feature>
<keyword evidence="5" id="KW-0862">Zinc</keyword>
<dbReference type="InterPro" id="IPR036236">
    <property type="entry name" value="Znf_C2H2_sf"/>
</dbReference>
<evidence type="ECO:0000256" key="1">
    <source>
        <dbReference type="ARBA" id="ARBA00004123"/>
    </source>
</evidence>
<comment type="similarity">
    <text evidence="2">Belongs to the SF3A3 family.</text>
</comment>
<dbReference type="GO" id="GO:0000398">
    <property type="term" value="P:mRNA splicing, via spliceosome"/>
    <property type="evidence" value="ECO:0007669"/>
    <property type="project" value="InterPro"/>
</dbReference>
<dbReference type="Pfam" id="PF11931">
    <property type="entry name" value="SF3a60_Prp9_C"/>
    <property type="match status" value="1"/>
</dbReference>
<dbReference type="GO" id="GO:0003723">
    <property type="term" value="F:RNA binding"/>
    <property type="evidence" value="ECO:0007669"/>
    <property type="project" value="InterPro"/>
</dbReference>
<evidence type="ECO:0000313" key="10">
    <source>
        <dbReference type="Proteomes" id="UP000245884"/>
    </source>
</evidence>
<evidence type="ECO:0000313" key="9">
    <source>
        <dbReference type="EMBL" id="PWN26034.1"/>
    </source>
</evidence>
<feature type="compositionally biased region" description="Polar residues" evidence="7">
    <location>
        <begin position="326"/>
        <end position="339"/>
    </location>
</feature>
<keyword evidence="6" id="KW-0539">Nucleus</keyword>
<feature type="compositionally biased region" description="Basic and acidic residues" evidence="7">
    <location>
        <begin position="379"/>
        <end position="405"/>
    </location>
</feature>
<dbReference type="InterPro" id="IPR003604">
    <property type="entry name" value="Matrin/U1-like-C_Znf_C2H2"/>
</dbReference>
<name>A0A316UM55_9BASI</name>
<keyword evidence="3" id="KW-0479">Metal-binding</keyword>
<dbReference type="RefSeq" id="XP_025360646.1">
    <property type="nucleotide sequence ID" value="XM_025506700.1"/>
</dbReference>
<dbReference type="PANTHER" id="PTHR12786">
    <property type="entry name" value="SPLICING FACTOR SF3A-RELATED"/>
    <property type="match status" value="1"/>
</dbReference>
<proteinExistence type="inferred from homology"/>
<evidence type="ECO:0000259" key="8">
    <source>
        <dbReference type="PROSITE" id="PS50171"/>
    </source>
</evidence>
<dbReference type="SMART" id="SM00451">
    <property type="entry name" value="ZnF_U1"/>
    <property type="match status" value="1"/>
</dbReference>
<dbReference type="PANTHER" id="PTHR12786:SF2">
    <property type="entry name" value="SPLICING FACTOR 3A SUBUNIT 3"/>
    <property type="match status" value="1"/>
</dbReference>
<evidence type="ECO:0000256" key="2">
    <source>
        <dbReference type="ARBA" id="ARBA00008776"/>
    </source>
</evidence>
<feature type="region of interest" description="Disordered" evidence="7">
    <location>
        <begin position="259"/>
        <end position="290"/>
    </location>
</feature>
<dbReference type="Gene3D" id="3.30.160.60">
    <property type="entry name" value="Classic Zinc Finger"/>
    <property type="match status" value="1"/>
</dbReference>
<evidence type="ECO:0000256" key="6">
    <source>
        <dbReference type="ARBA" id="ARBA00023242"/>
    </source>
</evidence>
<protein>
    <recommendedName>
        <fullName evidence="8">Matrin-type domain-containing protein</fullName>
    </recommendedName>
</protein>
<dbReference type="GO" id="GO:0005681">
    <property type="term" value="C:spliceosomal complex"/>
    <property type="evidence" value="ECO:0007669"/>
    <property type="project" value="InterPro"/>
</dbReference>
<dbReference type="InterPro" id="IPR051421">
    <property type="entry name" value="RNA_Proc_DNA_Dmg_Regulator"/>
</dbReference>
<dbReference type="AlphaFoldDB" id="A0A316UM55"/>
<dbReference type="PROSITE" id="PS50171">
    <property type="entry name" value="ZF_MATRIN"/>
    <property type="match status" value="1"/>
</dbReference>
<dbReference type="Pfam" id="PF16837">
    <property type="entry name" value="SF3A3"/>
    <property type="match status" value="1"/>
</dbReference>
<evidence type="ECO:0000256" key="3">
    <source>
        <dbReference type="ARBA" id="ARBA00022723"/>
    </source>
</evidence>
<dbReference type="GO" id="GO:0008270">
    <property type="term" value="F:zinc ion binding"/>
    <property type="evidence" value="ECO:0007669"/>
    <property type="project" value="UniProtKB-KW"/>
</dbReference>
<dbReference type="OrthoDB" id="2160351at2759"/>
<dbReference type="PROSITE" id="PS00028">
    <property type="entry name" value="ZINC_FINGER_C2H2_1"/>
    <property type="match status" value="1"/>
</dbReference>
<feature type="region of interest" description="Disordered" evidence="7">
    <location>
        <begin position="524"/>
        <end position="553"/>
    </location>
</feature>
<accession>A0A316UM55</accession>
<dbReference type="InterPro" id="IPR024598">
    <property type="entry name" value="SF3a60/Prp9_C"/>
</dbReference>
<dbReference type="InterPro" id="IPR013087">
    <property type="entry name" value="Znf_C2H2_type"/>
</dbReference>
<keyword evidence="4" id="KW-0863">Zinc-finger</keyword>
<dbReference type="SUPFAM" id="SSF57667">
    <property type="entry name" value="beta-beta-alpha zinc fingers"/>
    <property type="match status" value="1"/>
</dbReference>
<dbReference type="Pfam" id="PF12171">
    <property type="entry name" value="zf-C2H2_jaz"/>
    <property type="match status" value="1"/>
</dbReference>
<dbReference type="EMBL" id="KZ819673">
    <property type="protein sequence ID" value="PWN26034.1"/>
    <property type="molecule type" value="Genomic_DNA"/>
</dbReference>
<dbReference type="STRING" id="1569628.A0A316UM55"/>
<dbReference type="InterPro" id="IPR000690">
    <property type="entry name" value="Matrin/U1-C_Znf_C2H2"/>
</dbReference>